<name>A0A436ZSK9_ARTFL</name>
<dbReference type="EMBL" id="SAEB01000012">
    <property type="protein sequence ID" value="RVD81832.1"/>
    <property type="molecule type" value="Genomic_DNA"/>
</dbReference>
<dbReference type="Proteomes" id="UP000283090">
    <property type="component" value="Unassembled WGS sequence"/>
</dbReference>
<evidence type="ECO:0000313" key="3">
    <source>
        <dbReference type="Proteomes" id="UP000283090"/>
    </source>
</evidence>
<feature type="domain" description="F-box" evidence="1">
    <location>
        <begin position="29"/>
        <end position="60"/>
    </location>
</feature>
<dbReference type="AlphaFoldDB" id="A0A436ZSK9"/>
<reference evidence="2 3" key="1">
    <citation type="submission" date="2019-01" db="EMBL/GenBank/DDBJ databases">
        <title>Intercellular communication is required for trap formation in the nematode-trapping fungus Duddingtonia flagrans.</title>
        <authorList>
            <person name="Youssar L."/>
            <person name="Wernet V."/>
            <person name="Hensel N."/>
            <person name="Hildebrandt H.-G."/>
            <person name="Fischer R."/>
        </authorList>
    </citation>
    <scope>NUCLEOTIDE SEQUENCE [LARGE SCALE GENOMIC DNA]</scope>
    <source>
        <strain evidence="2 3">CBS H-5679</strain>
    </source>
</reference>
<dbReference type="Pfam" id="PF00646">
    <property type="entry name" value="F-box"/>
    <property type="match status" value="1"/>
</dbReference>
<comment type="caution">
    <text evidence="2">The sequence shown here is derived from an EMBL/GenBank/DDBJ whole genome shotgun (WGS) entry which is preliminary data.</text>
</comment>
<dbReference type="InterPro" id="IPR001810">
    <property type="entry name" value="F-box_dom"/>
</dbReference>
<dbReference type="CDD" id="cd09917">
    <property type="entry name" value="F-box_SF"/>
    <property type="match status" value="1"/>
</dbReference>
<dbReference type="OrthoDB" id="10617458at2759"/>
<accession>A0A436ZSK9</accession>
<evidence type="ECO:0000259" key="1">
    <source>
        <dbReference type="Pfam" id="PF00646"/>
    </source>
</evidence>
<gene>
    <name evidence="2" type="ORF">DFL_009679</name>
</gene>
<evidence type="ECO:0000313" key="2">
    <source>
        <dbReference type="EMBL" id="RVD81832.1"/>
    </source>
</evidence>
<dbReference type="RefSeq" id="XP_067487376.1">
    <property type="nucleotide sequence ID" value="XM_067639603.1"/>
</dbReference>
<dbReference type="InterPro" id="IPR036047">
    <property type="entry name" value="F-box-like_dom_sf"/>
</dbReference>
<dbReference type="SUPFAM" id="SSF81383">
    <property type="entry name" value="F-box domain"/>
    <property type="match status" value="1"/>
</dbReference>
<dbReference type="GeneID" id="93591990"/>
<dbReference type="VEuPathDB" id="FungiDB:DFL_009679"/>
<sequence length="419" mass="47318">MGIQDYLGLGCTGFQRLSSNPNFPSLATLPVELHVEIQSYLSHIDIERLSQCSKTLRSVSLLRVFRSARISPESLQFFIDAGILQRLHACVRHITLLDAHSITTLRTLLTSIAPFTRLAGLKLTYNASESDQSAIFAAIFSTIYSYPFFPSLKHIYLTIHQSEDRIFAQDSKITPEDLEFLNLPQNSEDGSGDDGYKGNIVAIPTLQTAKLKLLLPNALFCFDRSPIFPHPFPPTNIFSLSTTSLKTLHLTIPDLLFPDLIAGPTPGVITEDAYITHKSYTTYPTVSELHFTISSLRSHHLRDLTFRFRNLKVFIVKETKPGKMWDEHLTTRPFGDIVRMKKLKSLWLPWVILKRGKAATWKFERSVMYWVSRGLSDLEDICFQEREWGGGEGEEPKVVGAWVLEKTSHGNFQGTSISG</sequence>
<keyword evidence="3" id="KW-1185">Reference proteome</keyword>
<protein>
    <recommendedName>
        <fullName evidence="1">F-box domain-containing protein</fullName>
    </recommendedName>
</protein>
<organism evidence="2 3">
    <name type="scientific">Arthrobotrys flagrans</name>
    <name type="common">Nematode-trapping fungus</name>
    <name type="synonym">Trichothecium flagrans</name>
    <dbReference type="NCBI Taxonomy" id="97331"/>
    <lineage>
        <taxon>Eukaryota</taxon>
        <taxon>Fungi</taxon>
        <taxon>Dikarya</taxon>
        <taxon>Ascomycota</taxon>
        <taxon>Pezizomycotina</taxon>
        <taxon>Orbiliomycetes</taxon>
        <taxon>Orbiliales</taxon>
        <taxon>Orbiliaceae</taxon>
        <taxon>Arthrobotrys</taxon>
    </lineage>
</organism>
<proteinExistence type="predicted"/>